<keyword evidence="5" id="KW-0812">Transmembrane</keyword>
<dbReference type="SUPFAM" id="SSF50630">
    <property type="entry name" value="Acid proteases"/>
    <property type="match status" value="1"/>
</dbReference>
<dbReference type="InterPro" id="IPR034164">
    <property type="entry name" value="Pepsin-like_dom"/>
</dbReference>
<dbReference type="InterPro" id="IPR001461">
    <property type="entry name" value="Aspartic_peptidase_A1"/>
</dbReference>
<dbReference type="Gene3D" id="2.40.70.10">
    <property type="entry name" value="Acid Proteases"/>
    <property type="match status" value="2"/>
</dbReference>
<dbReference type="InterPro" id="IPR033121">
    <property type="entry name" value="PEPTIDASE_A1"/>
</dbReference>
<keyword evidence="8" id="KW-1185">Reference proteome</keyword>
<dbReference type="Pfam" id="PF00026">
    <property type="entry name" value="Asp"/>
    <property type="match status" value="1"/>
</dbReference>
<evidence type="ECO:0000313" key="8">
    <source>
        <dbReference type="Proteomes" id="UP000218209"/>
    </source>
</evidence>
<dbReference type="Proteomes" id="UP000218209">
    <property type="component" value="Unassembled WGS sequence"/>
</dbReference>
<evidence type="ECO:0000256" key="2">
    <source>
        <dbReference type="PIRSR" id="PIRSR601461-1"/>
    </source>
</evidence>
<dbReference type="PANTHER" id="PTHR47966:SF51">
    <property type="entry name" value="BETA-SITE APP-CLEAVING ENZYME, ISOFORM A-RELATED"/>
    <property type="match status" value="1"/>
</dbReference>
<dbReference type="CDD" id="cd05471">
    <property type="entry name" value="pepsin_like"/>
    <property type="match status" value="1"/>
</dbReference>
<gene>
    <name evidence="7" type="ORF">BU14_0141s0037</name>
</gene>
<feature type="active site" evidence="2">
    <location>
        <position position="426"/>
    </location>
</feature>
<reference evidence="7 8" key="1">
    <citation type="submission" date="2017-03" db="EMBL/GenBank/DDBJ databases">
        <title>WGS assembly of Porphyra umbilicalis.</title>
        <authorList>
            <person name="Brawley S.H."/>
            <person name="Blouin N.A."/>
            <person name="Ficko-Blean E."/>
            <person name="Wheeler G.L."/>
            <person name="Lohr M."/>
            <person name="Goodson H.V."/>
            <person name="Jenkins J.W."/>
            <person name="Blaby-Haas C.E."/>
            <person name="Helliwell K.E."/>
            <person name="Chan C."/>
            <person name="Marriage T."/>
            <person name="Bhattacharya D."/>
            <person name="Klein A.S."/>
            <person name="Badis Y."/>
            <person name="Brodie J."/>
            <person name="Cao Y."/>
            <person name="Collen J."/>
            <person name="Dittami S.M."/>
            <person name="Gachon C.M."/>
            <person name="Green B.R."/>
            <person name="Karpowicz S."/>
            <person name="Kim J.W."/>
            <person name="Kudahl U."/>
            <person name="Lin S."/>
            <person name="Michel G."/>
            <person name="Mittag M."/>
            <person name="Olson B.J."/>
            <person name="Pangilinan J."/>
            <person name="Peng Y."/>
            <person name="Qiu H."/>
            <person name="Shu S."/>
            <person name="Singer J.T."/>
            <person name="Smith A.G."/>
            <person name="Sprecher B.N."/>
            <person name="Wagner V."/>
            <person name="Wang W."/>
            <person name="Wang Z.-Y."/>
            <person name="Yan J."/>
            <person name="Yarish C."/>
            <person name="Zoeuner-Riek S."/>
            <person name="Zhuang Y."/>
            <person name="Zou Y."/>
            <person name="Lindquist E.A."/>
            <person name="Grimwood J."/>
            <person name="Barry K."/>
            <person name="Rokhsar D.S."/>
            <person name="Schmutz J."/>
            <person name="Stiller J.W."/>
            <person name="Grossman A.R."/>
            <person name="Prochnik S.E."/>
        </authorList>
    </citation>
    <scope>NUCLEOTIDE SEQUENCE [LARGE SCALE GENOMIC DNA]</scope>
    <source>
        <strain evidence="7">4086291</strain>
    </source>
</reference>
<protein>
    <recommendedName>
        <fullName evidence="6">Peptidase A1 domain-containing protein</fullName>
    </recommendedName>
</protein>
<feature type="region of interest" description="Disordered" evidence="4">
    <location>
        <begin position="568"/>
        <end position="590"/>
    </location>
</feature>
<feature type="active site" evidence="2">
    <location>
        <position position="206"/>
    </location>
</feature>
<evidence type="ECO:0000256" key="5">
    <source>
        <dbReference type="SAM" id="Phobius"/>
    </source>
</evidence>
<evidence type="ECO:0000256" key="3">
    <source>
        <dbReference type="PIRSR" id="PIRSR601461-2"/>
    </source>
</evidence>
<organism evidence="7 8">
    <name type="scientific">Porphyra umbilicalis</name>
    <name type="common">Purple laver</name>
    <name type="synonym">Red alga</name>
    <dbReference type="NCBI Taxonomy" id="2786"/>
    <lineage>
        <taxon>Eukaryota</taxon>
        <taxon>Rhodophyta</taxon>
        <taxon>Bangiophyceae</taxon>
        <taxon>Bangiales</taxon>
        <taxon>Bangiaceae</taxon>
        <taxon>Porphyra</taxon>
    </lineage>
</organism>
<dbReference type="PRINTS" id="PR00792">
    <property type="entry name" value="PEPSIN"/>
</dbReference>
<evidence type="ECO:0000259" key="6">
    <source>
        <dbReference type="PROSITE" id="PS51767"/>
    </source>
</evidence>
<sequence>MALSRVADPAGALCGGARLWTRSQRMPTKLGWVTQAAGSCRARRPLLLLVAATSAAGLAALATLCCGAVESSGGRPAPACALAGGGADGACTAGGLPAPARLPVPAVRLAEAAAAGRPPPAAPLVVALGANAPRKARPGFHRGFPSVVRIHERVAPTEVDADTLPGTAARWTSRLDMVELKGGIVAVGEYYAEVQLGGQTVRVQIDTGSTTLAVPMEECETCRHGDMRYSLAKSTGSVGRPVPCDGDECTPRSCNPFLCGKCSSTDACCSKINKENCGFHLSFGDGSGASGELVLDNLTWGNNITFPVVFGGILKDSPDFERSTVDGILGMAWPKLACNPSCVEPTFDAMVRHLKIDDVFSMCITGTGGKLVLGGHDTTMAKADPVWVPMALGSPPSYYPFKVTGPLRIGDRDADELPRLHKGIMDSGTTLIVFSQHYWKKFVAHMQKYYCDDLPGLCEKKSWFRPAHCVRISDEELDKLPTLRFPLENDFVIELTSREYMVDYPSKSSRCVGFMALDSMSGGIDWIGGNVVMEKYITIYDRKAKKLGFALSKGDCVSSAVADDAKGFKPTSTSAPDAQAFGVDSSSPEAAPRAPVASAAKCKDAGEDGGCRACASLRGCAWHYTNKACGLRPGAAGGDSGGLAASVPYPSCAGASCLCAAAGFASNFWRVAGTGLAVVVVSLVLVGAVVGGVIRRRRRLAAASMPAEDGDVLREQARPFADSESF</sequence>
<dbReference type="GO" id="GO:0004190">
    <property type="term" value="F:aspartic-type endopeptidase activity"/>
    <property type="evidence" value="ECO:0007669"/>
    <property type="project" value="InterPro"/>
</dbReference>
<dbReference type="PANTHER" id="PTHR47966">
    <property type="entry name" value="BETA-SITE APP-CLEAVING ENZYME, ISOFORM A-RELATED"/>
    <property type="match status" value="1"/>
</dbReference>
<feature type="domain" description="Peptidase A1" evidence="6">
    <location>
        <begin position="190"/>
        <end position="550"/>
    </location>
</feature>
<proteinExistence type="inferred from homology"/>
<keyword evidence="5" id="KW-0472">Membrane</keyword>
<dbReference type="InterPro" id="IPR021109">
    <property type="entry name" value="Peptidase_aspartic_dom_sf"/>
</dbReference>
<comment type="similarity">
    <text evidence="1">Belongs to the peptidase A1 family.</text>
</comment>
<dbReference type="GO" id="GO:0006508">
    <property type="term" value="P:proteolysis"/>
    <property type="evidence" value="ECO:0007669"/>
    <property type="project" value="InterPro"/>
</dbReference>
<evidence type="ECO:0000256" key="4">
    <source>
        <dbReference type="SAM" id="MobiDB-lite"/>
    </source>
</evidence>
<name>A0A1X6P9W5_PORUM</name>
<evidence type="ECO:0000313" key="7">
    <source>
        <dbReference type="EMBL" id="OSX77654.1"/>
    </source>
</evidence>
<dbReference type="OrthoDB" id="2747330at2759"/>
<keyword evidence="3" id="KW-1015">Disulfide bond</keyword>
<dbReference type="EMBL" id="KV918832">
    <property type="protein sequence ID" value="OSX77654.1"/>
    <property type="molecule type" value="Genomic_DNA"/>
</dbReference>
<accession>A0A1X6P9W5</accession>
<feature type="transmembrane region" description="Helical" evidence="5">
    <location>
        <begin position="668"/>
        <end position="694"/>
    </location>
</feature>
<feature type="disulfide bond" evidence="3">
    <location>
        <begin position="219"/>
        <end position="244"/>
    </location>
</feature>
<keyword evidence="5" id="KW-1133">Transmembrane helix</keyword>
<evidence type="ECO:0000256" key="1">
    <source>
        <dbReference type="ARBA" id="ARBA00007447"/>
    </source>
</evidence>
<dbReference type="AlphaFoldDB" id="A0A1X6P9W5"/>
<dbReference type="PROSITE" id="PS51767">
    <property type="entry name" value="PEPTIDASE_A1"/>
    <property type="match status" value="1"/>
</dbReference>